<evidence type="ECO:0000256" key="3">
    <source>
        <dbReference type="ARBA" id="ARBA00023002"/>
    </source>
</evidence>
<dbReference type="PROSITE" id="PS51471">
    <property type="entry name" value="FE2OG_OXY"/>
    <property type="match status" value="2"/>
</dbReference>
<dbReference type="SUPFAM" id="SSF51197">
    <property type="entry name" value="Clavaminate synthase-like"/>
    <property type="match status" value="3"/>
</dbReference>
<name>A0AAQ3TZQ5_PASNO</name>
<keyword evidence="7" id="KW-1185">Reference proteome</keyword>
<organism evidence="6 7">
    <name type="scientific">Paspalum notatum var. saurae</name>
    <dbReference type="NCBI Taxonomy" id="547442"/>
    <lineage>
        <taxon>Eukaryota</taxon>
        <taxon>Viridiplantae</taxon>
        <taxon>Streptophyta</taxon>
        <taxon>Embryophyta</taxon>
        <taxon>Tracheophyta</taxon>
        <taxon>Spermatophyta</taxon>
        <taxon>Magnoliopsida</taxon>
        <taxon>Liliopsida</taxon>
        <taxon>Poales</taxon>
        <taxon>Poaceae</taxon>
        <taxon>PACMAD clade</taxon>
        <taxon>Panicoideae</taxon>
        <taxon>Andropogonodae</taxon>
        <taxon>Paspaleae</taxon>
        <taxon>Paspalinae</taxon>
        <taxon>Paspalum</taxon>
    </lineage>
</organism>
<evidence type="ECO:0000313" key="6">
    <source>
        <dbReference type="EMBL" id="WVZ82279.1"/>
    </source>
</evidence>
<dbReference type="InterPro" id="IPR005123">
    <property type="entry name" value="Oxoglu/Fe-dep_dioxygenase_dom"/>
</dbReference>
<reference evidence="6 7" key="1">
    <citation type="submission" date="2024-02" db="EMBL/GenBank/DDBJ databases">
        <title>High-quality chromosome-scale genome assembly of Pensacola bahiagrass (Paspalum notatum Flugge var. saurae).</title>
        <authorList>
            <person name="Vega J.M."/>
            <person name="Podio M."/>
            <person name="Orjuela J."/>
            <person name="Siena L.A."/>
            <person name="Pessino S.C."/>
            <person name="Combes M.C."/>
            <person name="Mariac C."/>
            <person name="Albertini E."/>
            <person name="Pupilli F."/>
            <person name="Ortiz J.P.A."/>
            <person name="Leblanc O."/>
        </authorList>
    </citation>
    <scope>NUCLEOTIDE SEQUENCE [LARGE SCALE GENOMIC DNA]</scope>
    <source>
        <strain evidence="6">R1</strain>
        <tissue evidence="6">Leaf</tissue>
    </source>
</reference>
<evidence type="ECO:0000259" key="5">
    <source>
        <dbReference type="PROSITE" id="PS51471"/>
    </source>
</evidence>
<dbReference type="InterPro" id="IPR027443">
    <property type="entry name" value="IPNS-like_sf"/>
</dbReference>
<gene>
    <name evidence="6" type="ORF">U9M48_029562</name>
</gene>
<dbReference type="PANTHER" id="PTHR47991">
    <property type="entry name" value="OXOGLUTARATE/IRON-DEPENDENT DIOXYGENASE"/>
    <property type="match status" value="1"/>
</dbReference>
<feature type="domain" description="Fe2OG dioxygenase" evidence="5">
    <location>
        <begin position="519"/>
        <end position="619"/>
    </location>
</feature>
<dbReference type="Pfam" id="PF14226">
    <property type="entry name" value="DIOX_N"/>
    <property type="match status" value="2"/>
</dbReference>
<keyword evidence="3" id="KW-0560">Oxidoreductase</keyword>
<dbReference type="InterPro" id="IPR050295">
    <property type="entry name" value="Plant_2OG-oxidoreductases"/>
</dbReference>
<dbReference type="Gene3D" id="2.60.120.330">
    <property type="entry name" value="B-lactam Antibiotic, Isopenicillin N Synthase, Chain"/>
    <property type="match status" value="2"/>
</dbReference>
<protein>
    <recommendedName>
        <fullName evidence="5">Fe2OG dioxygenase domain-containing protein</fullName>
    </recommendedName>
</protein>
<dbReference type="InterPro" id="IPR026992">
    <property type="entry name" value="DIOX_N"/>
</dbReference>
<dbReference type="Pfam" id="PF03171">
    <property type="entry name" value="2OG-FeII_Oxy"/>
    <property type="match status" value="2"/>
</dbReference>
<dbReference type="InterPro" id="IPR044861">
    <property type="entry name" value="IPNS-like_FE2OG_OXY"/>
</dbReference>
<evidence type="ECO:0000256" key="2">
    <source>
        <dbReference type="ARBA" id="ARBA00022723"/>
    </source>
</evidence>
<dbReference type="PRINTS" id="PR00682">
    <property type="entry name" value="IPNSYNTHASE"/>
</dbReference>
<keyword evidence="4" id="KW-0408">Iron</keyword>
<dbReference type="AlphaFoldDB" id="A0AAQ3TZQ5"/>
<dbReference type="EMBL" id="CP144750">
    <property type="protein sequence ID" value="WVZ82279.1"/>
    <property type="molecule type" value="Genomic_DNA"/>
</dbReference>
<dbReference type="FunFam" id="2.60.120.330:FF:000001">
    <property type="entry name" value="Protein SRG1"/>
    <property type="match status" value="1"/>
</dbReference>
<dbReference type="GO" id="GO:0046872">
    <property type="term" value="F:metal ion binding"/>
    <property type="evidence" value="ECO:0007669"/>
    <property type="project" value="UniProtKB-KW"/>
</dbReference>
<proteinExistence type="inferred from homology"/>
<dbReference type="GO" id="GO:0016491">
    <property type="term" value="F:oxidoreductase activity"/>
    <property type="evidence" value="ECO:0007669"/>
    <property type="project" value="UniProtKB-KW"/>
</dbReference>
<feature type="domain" description="Fe2OG dioxygenase" evidence="5">
    <location>
        <begin position="204"/>
        <end position="306"/>
    </location>
</feature>
<comment type="similarity">
    <text evidence="1">Belongs to the iron/ascorbate-dependent oxidoreductase family.</text>
</comment>
<keyword evidence="2" id="KW-0479">Metal-binding</keyword>
<dbReference type="FunFam" id="2.60.120.330:FF:000018">
    <property type="entry name" value="2-oxoglutarate (2OG) and Fe(II)-dependent oxygenase superfamily protein"/>
    <property type="match status" value="1"/>
</dbReference>
<dbReference type="Proteomes" id="UP001341281">
    <property type="component" value="Chromosome 06"/>
</dbReference>
<evidence type="ECO:0000313" key="7">
    <source>
        <dbReference type="Proteomes" id="UP001341281"/>
    </source>
</evidence>
<accession>A0AAQ3TZQ5</accession>
<evidence type="ECO:0000256" key="1">
    <source>
        <dbReference type="ARBA" id="ARBA00008056"/>
    </source>
</evidence>
<evidence type="ECO:0000256" key="4">
    <source>
        <dbReference type="ARBA" id="ARBA00023004"/>
    </source>
</evidence>
<sequence length="734" mass="82998">MATLMADESWRVPTPVQELAAGMVEPPRQFVLQEQDRPESLLFATEMPEPIPIIDLSRLPVDDEAAKLRSALQSWGFFLVTNHGIEASLLDNMMGASREFFHQPLEEKQKYSNLIGGTRFQVEGYGDDVMVSQNQIRDWHDRLMLRVEPEEERNLSYWPKHPESFRDLLHKYASETKKIRDKILRTMAIILDLDEDYFISQIGGKAPALARFNYYPPCSRPELVFGVKPHSDGGAVTILLVDNNVGGLQVQQEGIWYTVPSKPHTLLVNLGDSMEIMNNGIFKSPVHRVVTNTEKERISLAMFYGVEGQKMLEPAAGLLGEERPARYRKIKAFEPVQELAAGAEELPSRYVQRDQDRPSPRQLAANMPEPLPTVDLRRLPTSVDETAKLKSALQAWGLVLVTGHGIEASLMDGVMNASLEFFRQPPEEKWKCSSSLVEESFEFEGYGSDPVVAQDQILDWKDRLQLQVEPQGERNLAQWPLHPEQYASKTNTVRDTILQDIAKILELEEDHFITHQMGDKAQAFARFNYYTPCPTPELVLGVKPHSDASVLTVLLVDSDVRGLQRDGMWFNVPAIPHMLVVNVGDFMEIMNNGIFKSPMHRVVTTADKERISLALFYTVELDAVIEPTPRLLDDKRPARYRRVTEKDFLHEKTKDHVSKGVPMPVQELAAGVEEPPSRYVQREQDRPGRLLLAADMPEPLPVVDLGRLPAADEAAKLLAALQTWGLFMVILSYA</sequence>